<reference evidence="4" key="1">
    <citation type="submission" date="2016-10" db="EMBL/GenBank/DDBJ databases">
        <authorList>
            <person name="Varghese N."/>
            <person name="Submissions S."/>
        </authorList>
    </citation>
    <scope>NUCLEOTIDE SEQUENCE [LARGE SCALE GENOMIC DNA]</scope>
    <source>
        <strain evidence="4">LMG 26383,CCUG 61248,R- 45681</strain>
    </source>
</reference>
<dbReference type="Gene3D" id="3.40.50.2300">
    <property type="match status" value="1"/>
</dbReference>
<proteinExistence type="predicted"/>
<dbReference type="PROSITE" id="PS50110">
    <property type="entry name" value="RESPONSE_REGULATORY"/>
    <property type="match status" value="1"/>
</dbReference>
<keyword evidence="4" id="KW-1185">Reference proteome</keyword>
<protein>
    <submittedName>
        <fullName evidence="3">Response regulator receiver domain-containing protein</fullName>
    </submittedName>
</protein>
<evidence type="ECO:0000313" key="3">
    <source>
        <dbReference type="EMBL" id="SEL55034.1"/>
    </source>
</evidence>
<dbReference type="InterPro" id="IPR001789">
    <property type="entry name" value="Sig_transdc_resp-reg_receiver"/>
</dbReference>
<dbReference type="GO" id="GO:0000160">
    <property type="term" value="P:phosphorelay signal transduction system"/>
    <property type="evidence" value="ECO:0007669"/>
    <property type="project" value="InterPro"/>
</dbReference>
<dbReference type="Proteomes" id="UP000199664">
    <property type="component" value="Unassembled WGS sequence"/>
</dbReference>
<dbReference type="STRING" id="1036779.SAMN04515666_104242"/>
<sequence>MAGIRVLIVEDDPFIAMDIESAVSEELGGDAELIVVDSVSQARRAADQPIDCALLDIDVVGGKTFAIAASLRAKGTPLVFVSGSAPSEVPPELRDIRFVRKPFSADELGRFVSKAVNKG</sequence>
<dbReference type="SMART" id="SM00448">
    <property type="entry name" value="REC"/>
    <property type="match status" value="1"/>
</dbReference>
<dbReference type="SUPFAM" id="SSF52172">
    <property type="entry name" value="CheY-like"/>
    <property type="match status" value="1"/>
</dbReference>
<evidence type="ECO:0000259" key="2">
    <source>
        <dbReference type="PROSITE" id="PS50110"/>
    </source>
</evidence>
<dbReference type="EMBL" id="FOAN01000004">
    <property type="protein sequence ID" value="SEL55034.1"/>
    <property type="molecule type" value="Genomic_DNA"/>
</dbReference>
<gene>
    <name evidence="3" type="ORF">SAMN04515666_104242</name>
</gene>
<accession>A0A1H7R542</accession>
<name>A0A1H7R542_9HYPH</name>
<feature type="modified residue" description="4-aspartylphosphate" evidence="1">
    <location>
        <position position="56"/>
    </location>
</feature>
<evidence type="ECO:0000256" key="1">
    <source>
        <dbReference type="PROSITE-ProRule" id="PRU00169"/>
    </source>
</evidence>
<feature type="domain" description="Response regulatory" evidence="2">
    <location>
        <begin position="5"/>
        <end position="116"/>
    </location>
</feature>
<keyword evidence="1" id="KW-0597">Phosphoprotein</keyword>
<dbReference type="OrthoDB" id="582170at2"/>
<evidence type="ECO:0000313" key="4">
    <source>
        <dbReference type="Proteomes" id="UP000199664"/>
    </source>
</evidence>
<dbReference type="InterPro" id="IPR011006">
    <property type="entry name" value="CheY-like_superfamily"/>
</dbReference>
<dbReference type="RefSeq" id="WP_091835131.1">
    <property type="nucleotide sequence ID" value="NZ_FOAN01000004.1"/>
</dbReference>
<organism evidence="3 4">
    <name type="scientific">Bosea lupini</name>
    <dbReference type="NCBI Taxonomy" id="1036779"/>
    <lineage>
        <taxon>Bacteria</taxon>
        <taxon>Pseudomonadati</taxon>
        <taxon>Pseudomonadota</taxon>
        <taxon>Alphaproteobacteria</taxon>
        <taxon>Hyphomicrobiales</taxon>
        <taxon>Boseaceae</taxon>
        <taxon>Bosea</taxon>
    </lineage>
</organism>
<dbReference type="AlphaFoldDB" id="A0A1H7R542"/>